<evidence type="ECO:0000256" key="19">
    <source>
        <dbReference type="ARBA" id="ARBA00023132"/>
    </source>
</evidence>
<dbReference type="Pfam" id="PF00638">
    <property type="entry name" value="Ran_BP1"/>
    <property type="match status" value="4"/>
</dbReference>
<evidence type="ECO:0000256" key="20">
    <source>
        <dbReference type="ARBA" id="ARBA00023136"/>
    </source>
</evidence>
<proteinExistence type="inferred from homology"/>
<feature type="compositionally biased region" description="Low complexity" evidence="29">
    <location>
        <begin position="2555"/>
        <end position="2566"/>
    </location>
</feature>
<feature type="compositionally biased region" description="Low complexity" evidence="29">
    <location>
        <begin position="2598"/>
        <end position="2610"/>
    </location>
</feature>
<dbReference type="Gene3D" id="2.30.29.30">
    <property type="entry name" value="Pleckstrin-homology domain (PH domain)/Phosphotyrosine-binding domain (PTB)"/>
    <property type="match status" value="4"/>
</dbReference>
<keyword evidence="10" id="KW-0677">Repeat</keyword>
<evidence type="ECO:0000256" key="27">
    <source>
        <dbReference type="PROSITE-ProRule" id="PRU00339"/>
    </source>
</evidence>
<evidence type="ECO:0000256" key="11">
    <source>
        <dbReference type="ARBA" id="ARBA00022771"/>
    </source>
</evidence>
<dbReference type="FunFam" id="4.10.1060.10:FF:000003">
    <property type="entry name" value="E3 SUMO-protein ligase RanBP2"/>
    <property type="match status" value="5"/>
</dbReference>
<feature type="compositionally biased region" description="Low complexity" evidence="29">
    <location>
        <begin position="1666"/>
        <end position="1677"/>
    </location>
</feature>
<evidence type="ECO:0000256" key="5">
    <source>
        <dbReference type="ARBA" id="ARBA00022481"/>
    </source>
</evidence>
<dbReference type="InterPro" id="IPR001876">
    <property type="entry name" value="Znf_RanBP2"/>
</dbReference>
<dbReference type="Bgee" id="ENSELUG00000007763">
    <property type="expression patterns" value="Expressed in ovary and 15 other cell types or tissues"/>
</dbReference>
<feature type="domain" description="RanBP2-type" evidence="32">
    <location>
        <begin position="1341"/>
        <end position="1370"/>
    </location>
</feature>
<dbReference type="SMART" id="SM00160">
    <property type="entry name" value="RanBD"/>
    <property type="match status" value="4"/>
</dbReference>
<keyword evidence="11 26" id="KW-0863">Zinc-finger</keyword>
<dbReference type="GO" id="GO:0031965">
    <property type="term" value="C:nuclear membrane"/>
    <property type="evidence" value="ECO:0007669"/>
    <property type="project" value="UniProtKB-SubCell"/>
</dbReference>
<feature type="coiled-coil region" evidence="28">
    <location>
        <begin position="815"/>
        <end position="842"/>
    </location>
</feature>
<feature type="domain" description="RanBD1" evidence="31">
    <location>
        <begin position="2951"/>
        <end position="3086"/>
    </location>
</feature>
<keyword evidence="12" id="KW-0833">Ubl conjugation pathway</keyword>
<feature type="compositionally biased region" description="Polar residues" evidence="29">
    <location>
        <begin position="2634"/>
        <end position="2660"/>
    </location>
</feature>
<dbReference type="Pfam" id="PF12185">
    <property type="entry name" value="IR1-M"/>
    <property type="match status" value="2"/>
</dbReference>
<keyword evidence="19" id="KW-0906">Nuclear pore complex</keyword>
<dbReference type="Gene3D" id="2.40.100.10">
    <property type="entry name" value="Cyclophilin-like"/>
    <property type="match status" value="1"/>
</dbReference>
<evidence type="ECO:0000256" key="26">
    <source>
        <dbReference type="PROSITE-ProRule" id="PRU00322"/>
    </source>
</evidence>
<reference evidence="33" key="4">
    <citation type="submission" date="2025-09" db="UniProtKB">
        <authorList>
            <consortium name="Ensembl"/>
        </authorList>
    </citation>
    <scope>IDENTIFICATION</scope>
</reference>
<dbReference type="SUPFAM" id="SSF50729">
    <property type="entry name" value="PH domain-like"/>
    <property type="match status" value="4"/>
</dbReference>
<dbReference type="PROSITE" id="PS50196">
    <property type="entry name" value="RANBD1"/>
    <property type="match status" value="4"/>
</dbReference>
<feature type="region of interest" description="Disordered" evidence="29">
    <location>
        <begin position="1645"/>
        <end position="1678"/>
    </location>
</feature>
<dbReference type="GO" id="GO:0019789">
    <property type="term" value="F:SUMO transferase activity"/>
    <property type="evidence" value="ECO:0007669"/>
    <property type="project" value="UniProtKB-ARBA"/>
</dbReference>
<dbReference type="SUPFAM" id="SSF48452">
    <property type="entry name" value="TPR-like"/>
    <property type="match status" value="1"/>
</dbReference>
<dbReference type="GO" id="GO:0005737">
    <property type="term" value="C:cytoplasm"/>
    <property type="evidence" value="ECO:0007669"/>
    <property type="project" value="TreeGrafter"/>
</dbReference>
<dbReference type="GO" id="GO:0051168">
    <property type="term" value="P:nuclear export"/>
    <property type="evidence" value="ECO:0007669"/>
    <property type="project" value="UniProtKB-ARBA"/>
</dbReference>
<dbReference type="Proteomes" id="UP000265140">
    <property type="component" value="Chromosome 16"/>
</dbReference>
<evidence type="ECO:0000256" key="15">
    <source>
        <dbReference type="ARBA" id="ARBA00022843"/>
    </source>
</evidence>
<accession>A0A6Q2WR89</accession>
<feature type="compositionally biased region" description="Acidic residues" evidence="29">
    <location>
        <begin position="2401"/>
        <end position="2410"/>
    </location>
</feature>
<keyword evidence="6" id="KW-1017">Isopeptide bond</keyword>
<sequence length="3269" mass="359356">MRRTKDEVDRYISSVQSSSPSLKEKPIKGFLFAKLYFEAKEYEHAKRHVSAYLTIAERDPKAHKLLGQLYEREGDINKAVGCYKRSVDLNPAQKDLVLKVAELLVSKTERDSRAEFWVDKAAKLLPGNPAVFNLKECLLNRQGQQGWNQLYDLLQAELAVRPSDAHINVKLVQLFSSDGRLEEAVKHCLATEKRGLLRSNLDWYSTVVRTLQEFLAQPSVLSNEKTSRCLHRELLLARCSLLRLTLSGKGLQPSVEALRSFDCAMQGLRKAAPSVTDDLSEVYVEMRGHLYLHAGTLLLKMAQEREQQWRAVVDLAALCYLLAYQVPRPKTKVCKGEQSQPLELLASDRQSQAGHMLLNLNPNTHAFVREVVEAFGNRSGQGSLFEVLFGPQAPAGTSFIGNDDIRSINTQAPEISDLIKWDNGSIQLHGGDLQQLCWLGLQWSFLAQRPALRDWLKQLFPRLTLETSKLDTNAPESICLLDLEVFLSGVVWCSHTQFQESAKISSTGQQHLHEPRCLPLPLLRLLSTDRQRDWWDAVYSLIHKRAAPGMSAKLRMTVQHGLSTLRGGEKHGLQPALPIHWAQQLSSTGLAVNSYYDQKDYIGRCVHYWKMVLPLLDKIKKKRSIPEPLDPMFIHFPSKVIQISSVKCFEEEAMIAFAVLLDIEGKTEEAIATLEAINNISSNWHLARIFQRLSEEAGSGVEETQDRCVMFLRKFRTYLSKVYNANADDMDKLPVSMEEVMDLLNDVNQQLGESGEAMDEEEEDGGPVHSSPQFTEPASSGSHVRFAPLTPSPSRSLVSPSKRHLISPKTPPYWAEDQKSLLQKLCQQVEALKNEVHDLRHNSSDSLMSPRQRIYGEGYGAEGMQEGYPPPQAFHGAPLTVATTQAPSMYFNQSTAYNSGQYLLRTAANVTPTKAPVYGINRLPPQQHMYAYQQPTNTPPLQSTPACIYTPQDQVFGAPLRFESPATSLLSPYSEEYYGHTQPTTNPPLPEPGYFTKPSVVPVQQPKSVEGKPVDFGKISFGQPIPAEPSKVPSFGAGVVAQSTPSAAFKFNSNFKSNDGDFTFKAKNSESLLGLLTSDMPSKSESPSEGKLLDPPSQGGIFTFGTKSTAGLSFGDAALTQDKPNLFGKIDQPFSFTNVTKPIFGLANRAEEEKGAESDNDSTHVEEDEDGPHFEPIVPLPDKVDVKTGEEEEEEMFCNRAKLFRFDAETKEWKERGIGLVKILKHNTSGKVRLLMRREQVLKICANHYITPDMLLKPNAGSDKSWVWTAIDYADEEPRTEQLAIRYKTSDEALLFKMKFEEAQKIVPKSPKKQQDATGGKETFQPSAPQETSFAAQFARKDGEWDCDVCCIRNVSTAMQCVACQSTNPNAPTEPDSKPATKTKGFTSGSASVGGFTFGFGADSSKDSSCSGSFGKGFGSFGAQIPSSFTFGTSGTTSIPATGFGDSFGKKQETTVEIQSKPSTVPFGSGFGAQFGKKPGQWECNTCLVINEASASSCVSCQTPNPSAKSTVEVAPTPKPTVSGFGTLFAKKDGQWDCDSCLVRNDASATKCVSCQTPNPNASSTRSLGAMFAKQEGQWDCDTCLVRNEVSANQCISCQTPNPNAKSTATAAPSSSSFSFSFGSRSASTQPAGTGFKSNLNSGSTFQFGTSKDDRSSPASFKFETPPQSESSAPSAAGFSFTMPVPAGGFKFGIQEAAKETPPARTESPASGSASMFLKSIAEQHKAKDSVVSVSATVPSVGKVDHVENPLFTGKSSDFSFADLAKNSQGDFQFGQSDPNFKGFTRAGEQLFSSLQSNQRSEISADQDEEDVYKTEENDDIQFEPVVQMPEKVDLVTGEEDEQALYSQRVKLFRFDGETSQWKERGVGVLKFLKNATNGRLRVLMRREQVLKVCANHWITTTMNLKPLAGSDKAWMWLANDFSDGDARLEQLAAKFKTPELAEEFKLKFEECQRLLLDIPLQTPHKLVDTGRTAHLIQKAEEMKSGLKDLKSFLTDDKTKIKEDDSRANITTASNTSGLIIKPHAESTGPTLEWDNYDLREEALDDSADTSVYASPLESSPIRKNLFRFGESTPGFNFSFQPVVSPAKSPAKLNKSGVSVDEEQDVTQEEERDGLYFEPVVPLPDLVEISTGEENENVCFSHRAKLYRYDKDLNQWKERGIGDLKILQNYDTKRVRLVMRRDQVLKICANHWVTSSMKLEPMKGAEKAWVWSAVDFAEIPEGNVEQLAVRFKLQDVANSFRDIFEKAKAAQENDILVTPITQNDAPSQVTTTGPSVCGKAAVAILEETTRERTDSSPEAFHTPDSRTATPHTNLSKMIPPPKFLFGTDSLQKIFGNSPPSKEDGSSESSKAKDSGRTSQPSPAFKIPDKGLDFRLFKDNPMAFWTSTSSTQFEPPAPPQAEADDDDDDDEVEVVYERQPTADQAALARELLLPLTFFCYQNEPGYTSDDQTDDEDFESAVKALLGKLYQDLPERASASTGSAQAGAQALDPEIEVVWEKRPTPEEEQRARTLQLPPTFFCGVSSDSETEKDKLEDFESEVRKAQGELDSERSEEPVSSEVVSSSISDLVPEEHLPAESSEVVSSSVSDLVPEEHLPAESSEVVSSSVSDLVPEEQIPDGSAQITASSSQQQATDQLKTDVQSSTTDTPFSIQDEVQSSTAEADVPVLNTQKQFPEESLTIQDPEVQSSTAEAPVPVQSLIIQDSEIQSTTKEQRQSDLVPTQSQTAVISSGEQAPDQSDSALTPSQTAVISSGEQAPDQLDSAPTPSRTAVFSVGQQTLKPAAHAAALVTPSSGFGFGLQFGKKPGQWECNTCLVRNEKSASSCVSCQSPNPAASSGEQAPDQSDSASASASISPIDLSTKKISEPDSTTVTTTTTQEAPSPFGFSALGAGGFSFADLAQNTGGEFAFGKQDSSFSWANAGATLFGAAAPPKAEGEEEGSEEEDANNVDIHFEPIVSLPEVETKSGEEDEEILFKERTKLYRWDRDLGQWKERGVGDMKILFHPEKRFYRVLMRREQVLKVCANHTISQSMELKPMNTSNQALVWTATDYAEGEGKVEQLAAKFKTAELAECFRKTFCECQSRISQSEASSISSPQMSRVQEHSRDTNPQVYLVISADDVPLGRVTIELFSHIVPKTAENFRVLCTGQKGFGLHNSVFHRIVPDFMCQGGDITKQDGTGGRSIYGDKFEDENFDVRHTGPGLLSMANRGRDTNNSQFFITLKKAEHLDFKHVAFGFVREGMDVVREMGELGTKTGKPSKKIVITECGQL</sequence>
<dbReference type="PROSITE" id="PS50199">
    <property type="entry name" value="ZF_RANBP2_2"/>
    <property type="match status" value="5"/>
</dbReference>
<evidence type="ECO:0000256" key="22">
    <source>
        <dbReference type="ARBA" id="ARBA00023242"/>
    </source>
</evidence>
<dbReference type="InterPro" id="IPR045255">
    <property type="entry name" value="RanBP1-like"/>
</dbReference>
<keyword evidence="16" id="KW-0694">RNA-binding</keyword>
<dbReference type="GO" id="GO:0005096">
    <property type="term" value="F:GTPase activator activity"/>
    <property type="evidence" value="ECO:0007669"/>
    <property type="project" value="TreeGrafter"/>
</dbReference>
<dbReference type="InterPro" id="IPR022011">
    <property type="entry name" value="IR1-M"/>
</dbReference>
<feature type="region of interest" description="Disordered" evidence="29">
    <location>
        <begin position="2519"/>
        <end position="2694"/>
    </location>
</feature>
<feature type="domain" description="RanBD1" evidence="31">
    <location>
        <begin position="1173"/>
        <end position="1309"/>
    </location>
</feature>
<dbReference type="InterPro" id="IPR011993">
    <property type="entry name" value="PH-like_dom_sf"/>
</dbReference>
<keyword evidence="19" id="KW-0811">Translocation</keyword>
<feature type="compositionally biased region" description="Basic and acidic residues" evidence="29">
    <location>
        <begin position="2340"/>
        <end position="2355"/>
    </location>
</feature>
<evidence type="ECO:0000256" key="3">
    <source>
        <dbReference type="ARBA" id="ARBA00004718"/>
    </source>
</evidence>
<feature type="compositionally biased region" description="Polar residues" evidence="29">
    <location>
        <begin position="2305"/>
        <end position="2315"/>
    </location>
</feature>
<evidence type="ECO:0000256" key="8">
    <source>
        <dbReference type="ARBA" id="ARBA00022679"/>
    </source>
</evidence>
<dbReference type="Pfam" id="PF00641">
    <property type="entry name" value="Zn_ribbon_RanBP"/>
    <property type="match status" value="5"/>
</dbReference>
<keyword evidence="27" id="KW-0802">TPR repeat</keyword>
<dbReference type="FunFam" id="2.40.100.10:FF:000020">
    <property type="entry name" value="E3 SUMO-protein ligase RanBP2"/>
    <property type="match status" value="1"/>
</dbReference>
<dbReference type="SMART" id="SM00028">
    <property type="entry name" value="TPR"/>
    <property type="match status" value="1"/>
</dbReference>
<dbReference type="InterPro" id="IPR002130">
    <property type="entry name" value="Cyclophilin-type_PPIase_dom"/>
</dbReference>
<feature type="repeat" description="TPR" evidence="27">
    <location>
        <begin position="60"/>
        <end position="93"/>
    </location>
</feature>
<dbReference type="CDD" id="cd13177">
    <property type="entry name" value="RanBD2_RanBP2-like"/>
    <property type="match status" value="1"/>
</dbReference>
<feature type="compositionally biased region" description="Low complexity" evidence="29">
    <location>
        <begin position="2577"/>
        <end position="2589"/>
    </location>
</feature>
<evidence type="ECO:0000259" key="32">
    <source>
        <dbReference type="PROSITE" id="PS50199"/>
    </source>
</evidence>
<evidence type="ECO:0000259" key="31">
    <source>
        <dbReference type="PROSITE" id="PS50196"/>
    </source>
</evidence>
<dbReference type="InterPro" id="IPR000156">
    <property type="entry name" value="Ran_bind_dom"/>
</dbReference>
<feature type="region of interest" description="Disordered" evidence="29">
    <location>
        <begin position="2825"/>
        <end position="2883"/>
    </location>
</feature>
<dbReference type="InterPro" id="IPR019734">
    <property type="entry name" value="TPR_rpt"/>
</dbReference>
<keyword evidence="4" id="KW-0813">Transport</keyword>
<feature type="domain" description="RanBD1" evidence="31">
    <location>
        <begin position="2116"/>
        <end position="2253"/>
    </location>
</feature>
<dbReference type="InterPro" id="IPR011990">
    <property type="entry name" value="TPR-like_helical_dom_sf"/>
</dbReference>
<dbReference type="PROSITE" id="PS01358">
    <property type="entry name" value="ZF_RANBP2_1"/>
    <property type="match status" value="5"/>
</dbReference>
<feature type="domain" description="RanBP2-type" evidence="32">
    <location>
        <begin position="2804"/>
        <end position="2833"/>
    </location>
</feature>
<feature type="domain" description="RanBP2-type" evidence="32">
    <location>
        <begin position="1532"/>
        <end position="1561"/>
    </location>
</feature>
<evidence type="ECO:0000256" key="24">
    <source>
        <dbReference type="ARBA" id="ARBA00070141"/>
    </source>
</evidence>
<feature type="compositionally biased region" description="Low complexity" evidence="29">
    <location>
        <begin position="2617"/>
        <end position="2633"/>
    </location>
</feature>
<evidence type="ECO:0000313" key="33">
    <source>
        <dbReference type="Ensembl" id="ENSELUP00000043356.2"/>
    </source>
</evidence>
<keyword evidence="34" id="KW-1185">Reference proteome</keyword>
<keyword evidence="8" id="KW-0808">Transferase</keyword>
<dbReference type="PROSITE" id="PS50072">
    <property type="entry name" value="CSA_PPIASE_2"/>
    <property type="match status" value="1"/>
</dbReference>
<evidence type="ECO:0000256" key="1">
    <source>
        <dbReference type="ARBA" id="ARBA00004126"/>
    </source>
</evidence>
<dbReference type="GeneTree" id="ENSGT00940000154389"/>
<dbReference type="PRINTS" id="PR00153">
    <property type="entry name" value="CSAPPISMRASE"/>
</dbReference>
<evidence type="ECO:0000256" key="16">
    <source>
        <dbReference type="ARBA" id="ARBA00022884"/>
    </source>
</evidence>
<protein>
    <recommendedName>
        <fullName evidence="24">E3 SUMO-protein ligase RanBP2</fullName>
    </recommendedName>
    <alternativeName>
        <fullName evidence="25">Ran-binding protein 2</fullName>
    </alternativeName>
</protein>
<dbReference type="SUPFAM" id="SSF90209">
    <property type="entry name" value="Ran binding protein zinc finger-like"/>
    <property type="match status" value="5"/>
</dbReference>
<keyword evidence="28" id="KW-0175">Coiled coil</keyword>
<reference evidence="33" key="3">
    <citation type="submission" date="2025-08" db="UniProtKB">
        <authorList>
            <consortium name="Ensembl"/>
        </authorList>
    </citation>
    <scope>IDENTIFICATION</scope>
</reference>
<evidence type="ECO:0000256" key="12">
    <source>
        <dbReference type="ARBA" id="ARBA00022786"/>
    </source>
</evidence>
<feature type="compositionally biased region" description="Acidic residues" evidence="29">
    <location>
        <begin position="2100"/>
        <end position="2111"/>
    </location>
</feature>
<feature type="compositionally biased region" description="Low complexity" evidence="29">
    <location>
        <begin position="2839"/>
        <end position="2856"/>
    </location>
</feature>
<keyword evidence="22" id="KW-0539">Nucleus</keyword>
<dbReference type="Gene3D" id="4.10.1060.10">
    <property type="entry name" value="Zinc finger, RanBP2-type"/>
    <property type="match status" value="5"/>
</dbReference>
<dbReference type="GO" id="GO:0003723">
    <property type="term" value="F:RNA binding"/>
    <property type="evidence" value="ECO:0007669"/>
    <property type="project" value="UniProtKB-KW"/>
</dbReference>
<evidence type="ECO:0000256" key="18">
    <source>
        <dbReference type="ARBA" id="ARBA00022990"/>
    </source>
</evidence>
<evidence type="ECO:0000256" key="4">
    <source>
        <dbReference type="ARBA" id="ARBA00022448"/>
    </source>
</evidence>
<keyword evidence="9" id="KW-0479">Metal-binding</keyword>
<feature type="region of interest" description="Disordered" evidence="29">
    <location>
        <begin position="2091"/>
        <end position="2111"/>
    </location>
</feature>
<dbReference type="InParanoid" id="A0A6Q2WR89"/>
<dbReference type="SUPFAM" id="SSF50891">
    <property type="entry name" value="Cyclophilin-like"/>
    <property type="match status" value="1"/>
</dbReference>
<evidence type="ECO:0000256" key="2">
    <source>
        <dbReference type="ARBA" id="ARBA00004567"/>
    </source>
</evidence>
<feature type="compositionally biased region" description="Polar residues" evidence="29">
    <location>
        <begin position="770"/>
        <end position="782"/>
    </location>
</feature>
<keyword evidence="5" id="KW-0488">Methylation</keyword>
<keyword evidence="13" id="KW-0509">mRNA transport</keyword>
<evidence type="ECO:0000256" key="28">
    <source>
        <dbReference type="SAM" id="Coils"/>
    </source>
</evidence>
<feature type="region of interest" description="Disordered" evidence="29">
    <location>
        <begin position="754"/>
        <end position="811"/>
    </location>
</feature>
<evidence type="ECO:0000313" key="34">
    <source>
        <dbReference type="Proteomes" id="UP000265140"/>
    </source>
</evidence>
<dbReference type="SMART" id="SM00547">
    <property type="entry name" value="ZnF_RBZ"/>
    <property type="match status" value="5"/>
</dbReference>
<comment type="similarity">
    <text evidence="23">Belongs to the RanBP2 E3 ligase family.</text>
</comment>
<feature type="compositionally biased region" description="Acidic residues" evidence="29">
    <location>
        <begin position="756"/>
        <end position="765"/>
    </location>
</feature>
<feature type="region of interest" description="Disordered" evidence="29">
    <location>
        <begin position="2385"/>
        <end position="2410"/>
    </location>
</feature>
<dbReference type="PROSITE" id="PS50005">
    <property type="entry name" value="TPR"/>
    <property type="match status" value="1"/>
</dbReference>
<evidence type="ECO:0000256" key="17">
    <source>
        <dbReference type="ARBA" id="ARBA00022927"/>
    </source>
</evidence>
<feature type="region of interest" description="Disordered" evidence="29">
    <location>
        <begin position="2288"/>
        <end position="2369"/>
    </location>
</feature>
<gene>
    <name evidence="33" type="primary">RANBP2</name>
</gene>
<comment type="subcellular location">
    <subcellularLocation>
        <location evidence="1">Nucleus membrane</location>
    </subcellularLocation>
    <subcellularLocation>
        <location evidence="2">Nucleus</location>
        <location evidence="2">Nuclear pore complex</location>
    </subcellularLocation>
</comment>
<feature type="region of interest" description="Disordered" evidence="29">
    <location>
        <begin position="1306"/>
        <end position="1332"/>
    </location>
</feature>
<dbReference type="OMA" id="RCIGNHG"/>
<feature type="compositionally biased region" description="Basic and acidic residues" evidence="29">
    <location>
        <begin position="2527"/>
        <end position="2554"/>
    </location>
</feature>
<evidence type="ECO:0000256" key="29">
    <source>
        <dbReference type="SAM" id="MobiDB-lite"/>
    </source>
</evidence>
<feature type="region of interest" description="Disordered" evidence="29">
    <location>
        <begin position="1149"/>
        <end position="1181"/>
    </location>
</feature>
<evidence type="ECO:0000256" key="14">
    <source>
        <dbReference type="ARBA" id="ARBA00022833"/>
    </source>
</evidence>
<feature type="compositionally biased region" description="Polar residues" evidence="29">
    <location>
        <begin position="2825"/>
        <end position="2838"/>
    </location>
</feature>
<evidence type="ECO:0000256" key="10">
    <source>
        <dbReference type="ARBA" id="ARBA00022737"/>
    </source>
</evidence>
<feature type="compositionally biased region" description="Basic and acidic residues" evidence="29">
    <location>
        <begin position="1149"/>
        <end position="1165"/>
    </location>
</feature>
<feature type="domain" description="PPIase cyclophilin-type" evidence="30">
    <location>
        <begin position="3112"/>
        <end position="3268"/>
    </location>
</feature>
<evidence type="ECO:0000259" key="30">
    <source>
        <dbReference type="PROSITE" id="PS50072"/>
    </source>
</evidence>
<evidence type="ECO:0000256" key="9">
    <source>
        <dbReference type="ARBA" id="ARBA00022723"/>
    </source>
</evidence>
<keyword evidence="18" id="KW-0007">Acetylation</keyword>
<name>A0A6Q2WR89_ESOLU</name>
<dbReference type="GO" id="GO:0015031">
    <property type="term" value="P:protein transport"/>
    <property type="evidence" value="ECO:0007669"/>
    <property type="project" value="UniProtKB-KW"/>
</dbReference>
<keyword evidence="21" id="KW-1015">Disulfide bond</keyword>
<dbReference type="GO" id="GO:0005643">
    <property type="term" value="C:nuclear pore"/>
    <property type="evidence" value="ECO:0007669"/>
    <property type="project" value="UniProtKB-SubCell"/>
</dbReference>
<evidence type="ECO:0000256" key="21">
    <source>
        <dbReference type="ARBA" id="ARBA00023157"/>
    </source>
</evidence>
<feature type="region of interest" description="Disordered" evidence="29">
    <location>
        <begin position="1077"/>
        <end position="1100"/>
    </location>
</feature>
<dbReference type="Gene3D" id="1.25.40.10">
    <property type="entry name" value="Tetratricopeptide repeat domain"/>
    <property type="match status" value="1"/>
</dbReference>
<keyword evidence="14" id="KW-0862">Zinc</keyword>
<feature type="domain" description="RanBP2-type" evidence="32">
    <location>
        <begin position="1575"/>
        <end position="1604"/>
    </location>
</feature>
<dbReference type="Pfam" id="PF00160">
    <property type="entry name" value="Pro_isomerase"/>
    <property type="match status" value="1"/>
</dbReference>
<reference evidence="33" key="2">
    <citation type="submission" date="2020-02" db="EMBL/GenBank/DDBJ databases">
        <title>Esox lucius (northern pike) genome, fEsoLuc1, primary haplotype.</title>
        <authorList>
            <person name="Myers G."/>
            <person name="Karagic N."/>
            <person name="Meyer A."/>
            <person name="Pippel M."/>
            <person name="Reichard M."/>
            <person name="Winkler S."/>
            <person name="Tracey A."/>
            <person name="Sims Y."/>
            <person name="Howe K."/>
            <person name="Rhie A."/>
            <person name="Formenti G."/>
            <person name="Durbin R."/>
            <person name="Fedrigo O."/>
            <person name="Jarvis E.D."/>
        </authorList>
    </citation>
    <scope>NUCLEOTIDE SEQUENCE [LARGE SCALE GENOMIC DNA]</scope>
</reference>
<evidence type="ECO:0000256" key="7">
    <source>
        <dbReference type="ARBA" id="ARBA00022553"/>
    </source>
</evidence>
<dbReference type="PANTHER" id="PTHR23138:SF87">
    <property type="entry name" value="E3 SUMO-PROTEIN LIGASE RANBP2"/>
    <property type="match status" value="1"/>
</dbReference>
<feature type="compositionally biased region" description="Polar residues" evidence="29">
    <location>
        <begin position="2667"/>
        <end position="2690"/>
    </location>
</feature>
<keyword evidence="20" id="KW-0472">Membrane</keyword>
<evidence type="ECO:0000256" key="25">
    <source>
        <dbReference type="ARBA" id="ARBA00081161"/>
    </source>
</evidence>
<feature type="region of interest" description="Disordered" evidence="29">
    <location>
        <begin position="2707"/>
        <end position="2769"/>
    </location>
</feature>
<evidence type="ECO:0000256" key="23">
    <source>
        <dbReference type="ARBA" id="ARBA00061164"/>
    </source>
</evidence>
<comment type="pathway">
    <text evidence="3">Protein modification; protein sumoylation.</text>
</comment>
<dbReference type="Ensembl" id="ENSELUT00000064420.2">
    <property type="protein sequence ID" value="ENSELUP00000043356.2"/>
    <property type="gene ID" value="ENSELUG00000007763.3"/>
</dbReference>
<keyword evidence="15" id="KW-0832">Ubl conjugation</keyword>
<feature type="compositionally biased region" description="Polar residues" evidence="29">
    <location>
        <begin position="2707"/>
        <end position="2754"/>
    </location>
</feature>
<dbReference type="InterPro" id="IPR029000">
    <property type="entry name" value="Cyclophilin-like_dom_sf"/>
</dbReference>
<feature type="domain" description="RanBP2-type" evidence="32">
    <location>
        <begin position="1478"/>
        <end position="1507"/>
    </location>
</feature>
<evidence type="ECO:0000256" key="6">
    <source>
        <dbReference type="ARBA" id="ARBA00022499"/>
    </source>
</evidence>
<keyword evidence="17" id="KW-0653">Protein transport</keyword>
<dbReference type="CDD" id="cd13178">
    <property type="entry name" value="RanBD4_RanBP2-like"/>
    <property type="match status" value="1"/>
</dbReference>
<feature type="domain" description="RanBD1" evidence="31">
    <location>
        <begin position="1822"/>
        <end position="1958"/>
    </location>
</feature>
<dbReference type="GO" id="GO:0003755">
    <property type="term" value="F:peptidyl-prolyl cis-trans isomerase activity"/>
    <property type="evidence" value="ECO:0007669"/>
    <property type="project" value="InterPro"/>
</dbReference>
<dbReference type="FunFam" id="1.25.40.10:FF:000114">
    <property type="entry name" value="E3 SUMO-protein ligase RanBP2 isoform X1"/>
    <property type="match status" value="1"/>
</dbReference>
<evidence type="ECO:0000256" key="13">
    <source>
        <dbReference type="ARBA" id="ARBA00022816"/>
    </source>
</evidence>
<keyword evidence="7" id="KW-0597">Phosphoprotein</keyword>
<reference evidence="34" key="1">
    <citation type="journal article" date="2014" name="PLoS ONE">
        <title>The genome and linkage map of the northern pike (Esox lucius): conserved synteny revealed between the salmonid sister group and the Neoteleostei.</title>
        <authorList>
            <person name="Rondeau E.B."/>
            <person name="Minkley D.R."/>
            <person name="Leong J.S."/>
            <person name="Messmer A.M."/>
            <person name="Jantzen J.R."/>
            <person name="von Schalburg K.R."/>
            <person name="Lemon C."/>
            <person name="Bird N.H."/>
            <person name="Koop B.F."/>
        </authorList>
    </citation>
    <scope>NUCLEOTIDE SEQUENCE</scope>
</reference>
<dbReference type="GO" id="GO:0051028">
    <property type="term" value="P:mRNA transport"/>
    <property type="evidence" value="ECO:0007669"/>
    <property type="project" value="UniProtKB-KW"/>
</dbReference>
<dbReference type="PANTHER" id="PTHR23138">
    <property type="entry name" value="RAN BINDING PROTEIN"/>
    <property type="match status" value="1"/>
</dbReference>
<feature type="compositionally biased region" description="Acidic residues" evidence="29">
    <location>
        <begin position="2935"/>
        <end position="2946"/>
    </location>
</feature>
<dbReference type="FunFam" id="2.30.29.30:FF:000018">
    <property type="entry name" value="E3 SUMO-protein ligase RanBP2"/>
    <property type="match status" value="4"/>
</dbReference>
<organism evidence="33 34">
    <name type="scientific">Esox lucius</name>
    <name type="common">Northern pike</name>
    <dbReference type="NCBI Taxonomy" id="8010"/>
    <lineage>
        <taxon>Eukaryota</taxon>
        <taxon>Metazoa</taxon>
        <taxon>Chordata</taxon>
        <taxon>Craniata</taxon>
        <taxon>Vertebrata</taxon>
        <taxon>Euteleostomi</taxon>
        <taxon>Actinopterygii</taxon>
        <taxon>Neopterygii</taxon>
        <taxon>Teleostei</taxon>
        <taxon>Protacanthopterygii</taxon>
        <taxon>Esociformes</taxon>
        <taxon>Esocidae</taxon>
        <taxon>Esox</taxon>
    </lineage>
</organism>
<feature type="region of interest" description="Disordered" evidence="29">
    <location>
        <begin position="1367"/>
        <end position="1386"/>
    </location>
</feature>
<dbReference type="InterPro" id="IPR036443">
    <property type="entry name" value="Znf_RanBP2_sf"/>
</dbReference>
<feature type="region of interest" description="Disordered" evidence="29">
    <location>
        <begin position="2929"/>
        <end position="2952"/>
    </location>
</feature>
<dbReference type="GO" id="GO:0008270">
    <property type="term" value="F:zinc ion binding"/>
    <property type="evidence" value="ECO:0007669"/>
    <property type="project" value="UniProtKB-KW"/>
</dbReference>